<evidence type="ECO:0000256" key="2">
    <source>
        <dbReference type="SAM" id="Phobius"/>
    </source>
</evidence>
<reference evidence="3 4" key="1">
    <citation type="submission" date="2020-06" db="EMBL/GenBank/DDBJ databases">
        <title>Genomic analysis of Salicibibacter sp. NKC21-4.</title>
        <authorList>
            <person name="Oh Y.J."/>
        </authorList>
    </citation>
    <scope>NUCLEOTIDE SEQUENCE [LARGE SCALE GENOMIC DNA]</scope>
    <source>
        <strain evidence="3 4">NKC21-4</strain>
    </source>
</reference>
<name>A0A7T7CGU2_9BACI</name>
<gene>
    <name evidence="3" type="ORF">HUG20_17235</name>
</gene>
<keyword evidence="4" id="KW-1185">Reference proteome</keyword>
<feature type="transmembrane region" description="Helical" evidence="2">
    <location>
        <begin position="70"/>
        <end position="88"/>
    </location>
</feature>
<organism evidence="3 4">
    <name type="scientific">Salicibibacter cibi</name>
    <dbReference type="NCBI Taxonomy" id="2743001"/>
    <lineage>
        <taxon>Bacteria</taxon>
        <taxon>Bacillati</taxon>
        <taxon>Bacillota</taxon>
        <taxon>Bacilli</taxon>
        <taxon>Bacillales</taxon>
        <taxon>Bacillaceae</taxon>
        <taxon>Salicibibacter</taxon>
    </lineage>
</organism>
<feature type="compositionally biased region" description="Basic and acidic residues" evidence="1">
    <location>
        <begin position="1"/>
        <end position="11"/>
    </location>
</feature>
<dbReference type="Pfam" id="PF17280">
    <property type="entry name" value="DUF5345"/>
    <property type="match status" value="1"/>
</dbReference>
<keyword evidence="2" id="KW-0472">Membrane</keyword>
<keyword evidence="2" id="KW-1133">Transmembrane helix</keyword>
<dbReference type="EMBL" id="CP054706">
    <property type="protein sequence ID" value="QQK81484.1"/>
    <property type="molecule type" value="Genomic_DNA"/>
</dbReference>
<keyword evidence="2" id="KW-0812">Transmembrane</keyword>
<dbReference type="InterPro" id="IPR035238">
    <property type="entry name" value="DUF5345"/>
</dbReference>
<feature type="transmembrane region" description="Helical" evidence="2">
    <location>
        <begin position="46"/>
        <end position="64"/>
    </location>
</feature>
<dbReference type="Proteomes" id="UP000595349">
    <property type="component" value="Chromosome"/>
</dbReference>
<dbReference type="KEGG" id="scib:HUG20_17235"/>
<protein>
    <submittedName>
        <fullName evidence="3">DUF5345 family protein</fullName>
    </submittedName>
</protein>
<proteinExistence type="predicted"/>
<evidence type="ECO:0000313" key="3">
    <source>
        <dbReference type="EMBL" id="QQK81484.1"/>
    </source>
</evidence>
<feature type="region of interest" description="Disordered" evidence="1">
    <location>
        <begin position="1"/>
        <end position="27"/>
    </location>
</feature>
<dbReference type="AlphaFoldDB" id="A0A7T7CGU2"/>
<accession>A0A7T7CGU2</accession>
<dbReference type="RefSeq" id="WP_200085910.1">
    <property type="nucleotide sequence ID" value="NZ_CP054706.1"/>
</dbReference>
<sequence>MKEDEVKERLKQSLSTTERSRASKKPTSGEMITLIKQTREKQRKEMYIFLIIALVFIMSTVLFIARAPLLFAGFQVVVTVVGIGFLVVERRFQYE</sequence>
<evidence type="ECO:0000313" key="4">
    <source>
        <dbReference type="Proteomes" id="UP000595349"/>
    </source>
</evidence>
<evidence type="ECO:0000256" key="1">
    <source>
        <dbReference type="SAM" id="MobiDB-lite"/>
    </source>
</evidence>